<evidence type="ECO:0000313" key="2">
    <source>
        <dbReference type="Proteomes" id="UP000319941"/>
    </source>
</evidence>
<dbReference type="Proteomes" id="UP000319941">
    <property type="component" value="Unassembled WGS sequence"/>
</dbReference>
<comment type="caution">
    <text evidence="1">The sequence shown here is derived from an EMBL/GenBank/DDBJ whole genome shotgun (WGS) entry which is preliminary data.</text>
</comment>
<sequence>MPSPYDDELHLLCLFPQDAALKGLKIRHDASPDMVAAAERLHTKGLTTLPDGGYLTSLGREAADHAHQLNSLMHAPLAMTGS</sequence>
<dbReference type="EMBL" id="VNFH01000001">
    <property type="protein sequence ID" value="TVU73610.1"/>
    <property type="molecule type" value="Genomic_DNA"/>
</dbReference>
<dbReference type="AlphaFoldDB" id="A0A558HWU4"/>
<protein>
    <submittedName>
        <fullName evidence="1">TIGR02647 family protein</fullName>
    </submittedName>
</protein>
<reference evidence="1 2" key="1">
    <citation type="submission" date="2019-07" db="EMBL/GenBank/DDBJ databases">
        <title>Diversity of Bacteria from Kongsfjorden, Arctic.</title>
        <authorList>
            <person name="Yu Y."/>
        </authorList>
    </citation>
    <scope>NUCLEOTIDE SEQUENCE [LARGE SCALE GENOMIC DNA]</scope>
    <source>
        <strain evidence="1 2">SM1923</strain>
    </source>
</reference>
<evidence type="ECO:0000313" key="1">
    <source>
        <dbReference type="EMBL" id="TVU73610.1"/>
    </source>
</evidence>
<dbReference type="Pfam" id="PF18918">
    <property type="entry name" value="DUF5669"/>
    <property type="match status" value="1"/>
</dbReference>
<keyword evidence="2" id="KW-1185">Reference proteome</keyword>
<dbReference type="RefSeq" id="WP_024950683.1">
    <property type="nucleotide sequence ID" value="NZ_CAWOWR010000001.1"/>
</dbReference>
<proteinExistence type="predicted"/>
<dbReference type="OrthoDB" id="5600572at2"/>
<dbReference type="NCBIfam" id="TIGR02647">
    <property type="entry name" value="DNA"/>
    <property type="match status" value="1"/>
</dbReference>
<name>A0A558HWU4_9GAMM</name>
<gene>
    <name evidence="1" type="ORF">FQP86_00555</name>
</gene>
<dbReference type="STRING" id="553385.GCA_000591415_00269"/>
<organism evidence="1 2">
    <name type="scientific">Cobetia crustatorum</name>
    <dbReference type="NCBI Taxonomy" id="553385"/>
    <lineage>
        <taxon>Bacteria</taxon>
        <taxon>Pseudomonadati</taxon>
        <taxon>Pseudomonadota</taxon>
        <taxon>Gammaproteobacteria</taxon>
        <taxon>Oceanospirillales</taxon>
        <taxon>Halomonadaceae</taxon>
        <taxon>Cobetia</taxon>
    </lineage>
</organism>
<dbReference type="InterPro" id="IPR013468">
    <property type="entry name" value="CHP02647"/>
</dbReference>
<accession>A0A558HWU4</accession>